<dbReference type="PROSITE" id="PS50077">
    <property type="entry name" value="HEAT_REPEAT"/>
    <property type="match status" value="1"/>
</dbReference>
<dbReference type="Pfam" id="PF21041">
    <property type="entry name" value="XMAP215_CLASP_TOG"/>
    <property type="match status" value="3"/>
</dbReference>
<feature type="compositionally biased region" description="Low complexity" evidence="10">
    <location>
        <begin position="1415"/>
        <end position="1426"/>
    </location>
</feature>
<dbReference type="Gene3D" id="1.25.10.10">
    <property type="entry name" value="Leucine-rich Repeat Variant"/>
    <property type="match status" value="3"/>
</dbReference>
<evidence type="ECO:0000313" key="13">
    <source>
        <dbReference type="Proteomes" id="UP000318571"/>
    </source>
</evidence>
<feature type="compositionally biased region" description="Low complexity" evidence="10">
    <location>
        <begin position="892"/>
        <end position="907"/>
    </location>
</feature>
<keyword evidence="4" id="KW-0677">Repeat</keyword>
<feature type="region of interest" description="Disordered" evidence="10">
    <location>
        <begin position="1003"/>
        <end position="1040"/>
    </location>
</feature>
<keyword evidence="13" id="KW-1185">Reference proteome</keyword>
<dbReference type="GO" id="GO:0005813">
    <property type="term" value="C:centrosome"/>
    <property type="evidence" value="ECO:0007669"/>
    <property type="project" value="UniProtKB-SubCell"/>
</dbReference>
<feature type="region of interest" description="Disordered" evidence="10">
    <location>
        <begin position="1405"/>
        <end position="1426"/>
    </location>
</feature>
<dbReference type="OMA" id="NINVCAV"/>
<feature type="repeat" description="HEAT" evidence="9">
    <location>
        <begin position="445"/>
        <end position="483"/>
    </location>
</feature>
<keyword evidence="3" id="KW-0132">Cell division</keyword>
<evidence type="ECO:0000256" key="1">
    <source>
        <dbReference type="ARBA" id="ARBA00004300"/>
    </source>
</evidence>
<dbReference type="GO" id="GO:0051301">
    <property type="term" value="P:cell division"/>
    <property type="evidence" value="ECO:0007669"/>
    <property type="project" value="UniProtKB-KW"/>
</dbReference>
<feature type="domain" description="TOG" evidence="11">
    <location>
        <begin position="629"/>
        <end position="868"/>
    </location>
</feature>
<feature type="domain" description="TOG" evidence="11">
    <location>
        <begin position="273"/>
        <end position="508"/>
    </location>
</feature>
<evidence type="ECO:0000256" key="4">
    <source>
        <dbReference type="ARBA" id="ARBA00022737"/>
    </source>
</evidence>
<dbReference type="FunFam" id="1.25.10.10:FF:000050">
    <property type="entry name" value="Cytoskeleton-associated protein 5 isoform X1"/>
    <property type="match status" value="1"/>
</dbReference>
<evidence type="ECO:0000256" key="3">
    <source>
        <dbReference type="ARBA" id="ARBA00022618"/>
    </source>
</evidence>
<organism evidence="12 13">
    <name type="scientific">Tigriopus californicus</name>
    <name type="common">Marine copepod</name>
    <dbReference type="NCBI Taxonomy" id="6832"/>
    <lineage>
        <taxon>Eukaryota</taxon>
        <taxon>Metazoa</taxon>
        <taxon>Ecdysozoa</taxon>
        <taxon>Arthropoda</taxon>
        <taxon>Crustacea</taxon>
        <taxon>Multicrustacea</taxon>
        <taxon>Hexanauplia</taxon>
        <taxon>Copepoda</taxon>
        <taxon>Harpacticoida</taxon>
        <taxon>Harpacticidae</taxon>
        <taxon>Tigriopus</taxon>
    </lineage>
</organism>
<dbReference type="GO" id="GO:0046785">
    <property type="term" value="P:microtubule polymerization"/>
    <property type="evidence" value="ECO:0007669"/>
    <property type="project" value="InterPro"/>
</dbReference>
<feature type="compositionally biased region" description="Acidic residues" evidence="10">
    <location>
        <begin position="247"/>
        <end position="256"/>
    </location>
</feature>
<accession>A0A553NTW3</accession>
<dbReference type="EMBL" id="VCGU01000010">
    <property type="protein sequence ID" value="TRY68870.1"/>
    <property type="molecule type" value="Genomic_DNA"/>
</dbReference>
<dbReference type="FunFam" id="1.25.10.10:FF:000019">
    <property type="entry name" value="Cytoskeleton-associated protein 5"/>
    <property type="match status" value="1"/>
</dbReference>
<feature type="region of interest" description="Disordered" evidence="10">
    <location>
        <begin position="571"/>
        <end position="590"/>
    </location>
</feature>
<comment type="similarity">
    <text evidence="8">Belongs to the TOG/XMAP215 family.</text>
</comment>
<dbReference type="GO" id="GO:0051010">
    <property type="term" value="F:microtubule plus-end binding"/>
    <property type="evidence" value="ECO:0007669"/>
    <property type="project" value="InterPro"/>
</dbReference>
<feature type="domain" description="TOG" evidence="11">
    <location>
        <begin position="1"/>
        <end position="227"/>
    </location>
</feature>
<evidence type="ECO:0000256" key="10">
    <source>
        <dbReference type="SAM" id="MobiDB-lite"/>
    </source>
</evidence>
<dbReference type="InterPro" id="IPR048491">
    <property type="entry name" value="XMAP215_CLASP_TOG"/>
</dbReference>
<feature type="region of interest" description="Disordered" evidence="10">
    <location>
        <begin position="860"/>
        <end position="914"/>
    </location>
</feature>
<gene>
    <name evidence="12" type="ORF">TCAL_05078</name>
</gene>
<feature type="region of interest" description="Disordered" evidence="10">
    <location>
        <begin position="942"/>
        <end position="962"/>
    </location>
</feature>
<evidence type="ECO:0000256" key="2">
    <source>
        <dbReference type="ARBA" id="ARBA00022490"/>
    </source>
</evidence>
<evidence type="ECO:0000256" key="8">
    <source>
        <dbReference type="ARBA" id="ARBA00025722"/>
    </source>
</evidence>
<feature type="region of interest" description="Disordered" evidence="10">
    <location>
        <begin position="1479"/>
        <end position="1543"/>
    </location>
</feature>
<dbReference type="InterPro" id="IPR034085">
    <property type="entry name" value="TOG"/>
</dbReference>
<dbReference type="SUPFAM" id="SSF48371">
    <property type="entry name" value="ARM repeat"/>
    <property type="match status" value="1"/>
</dbReference>
<keyword evidence="2" id="KW-0963">Cytoplasm</keyword>
<evidence type="ECO:0000256" key="9">
    <source>
        <dbReference type="PROSITE-ProRule" id="PRU00103"/>
    </source>
</evidence>
<dbReference type="PANTHER" id="PTHR12609">
    <property type="entry name" value="MICROTUBULE ASSOCIATED PROTEIN XMAP215"/>
    <property type="match status" value="1"/>
</dbReference>
<comment type="caution">
    <text evidence="12">The sequence shown here is derived from an EMBL/GenBank/DDBJ whole genome shotgun (WGS) entry which is preliminary data.</text>
</comment>
<feature type="compositionally biased region" description="Polar residues" evidence="10">
    <location>
        <begin position="1499"/>
        <end position="1516"/>
    </location>
</feature>
<protein>
    <recommendedName>
        <fullName evidence="11">TOG domain-containing protein</fullName>
    </recommendedName>
</protein>
<evidence type="ECO:0000256" key="6">
    <source>
        <dbReference type="ARBA" id="ARBA00023212"/>
    </source>
</evidence>
<dbReference type="GO" id="GO:0030951">
    <property type="term" value="P:establishment or maintenance of microtubule cytoskeleton polarity"/>
    <property type="evidence" value="ECO:0007669"/>
    <property type="project" value="InterPro"/>
</dbReference>
<dbReference type="GO" id="GO:0061863">
    <property type="term" value="F:microtubule plus end polymerase"/>
    <property type="evidence" value="ECO:0007669"/>
    <property type="project" value="InterPro"/>
</dbReference>
<feature type="region of interest" description="Disordered" evidence="10">
    <location>
        <begin position="237"/>
        <end position="271"/>
    </location>
</feature>
<dbReference type="InterPro" id="IPR021133">
    <property type="entry name" value="HEAT_type_2"/>
</dbReference>
<evidence type="ECO:0000259" key="11">
    <source>
        <dbReference type="SMART" id="SM01349"/>
    </source>
</evidence>
<reference evidence="12 13" key="1">
    <citation type="journal article" date="2018" name="Nat. Ecol. Evol.">
        <title>Genomic signatures of mitonuclear coevolution across populations of Tigriopus californicus.</title>
        <authorList>
            <person name="Barreto F.S."/>
            <person name="Watson E.T."/>
            <person name="Lima T.G."/>
            <person name="Willett C.S."/>
            <person name="Edmands S."/>
            <person name="Li W."/>
            <person name="Burton R.S."/>
        </authorList>
    </citation>
    <scope>NUCLEOTIDE SEQUENCE [LARGE SCALE GENOMIC DNA]</scope>
    <source>
        <strain evidence="12 13">San Diego</strain>
    </source>
</reference>
<dbReference type="Proteomes" id="UP000318571">
    <property type="component" value="Chromosome 1"/>
</dbReference>
<feature type="compositionally biased region" description="Basic and acidic residues" evidence="10">
    <location>
        <begin position="1529"/>
        <end position="1543"/>
    </location>
</feature>
<dbReference type="SMART" id="SM01349">
    <property type="entry name" value="TOG"/>
    <property type="match status" value="3"/>
</dbReference>
<evidence type="ECO:0000256" key="5">
    <source>
        <dbReference type="ARBA" id="ARBA00022776"/>
    </source>
</evidence>
<feature type="compositionally biased region" description="Polar residues" evidence="10">
    <location>
        <begin position="1012"/>
        <end position="1039"/>
    </location>
</feature>
<dbReference type="STRING" id="6832.A0A553NTW3"/>
<keyword evidence="7" id="KW-0131">Cell cycle</keyword>
<dbReference type="GO" id="GO:0051231">
    <property type="term" value="P:spindle elongation"/>
    <property type="evidence" value="ECO:0007669"/>
    <property type="project" value="UniProtKB-ARBA"/>
</dbReference>
<dbReference type="FunFam" id="1.25.10.10:FF:000063">
    <property type="entry name" value="Putative cytoskeleton-associated protein 5"/>
    <property type="match status" value="1"/>
</dbReference>
<keyword evidence="6" id="KW-0206">Cytoskeleton</keyword>
<evidence type="ECO:0000313" key="12">
    <source>
        <dbReference type="EMBL" id="TRY68870.1"/>
    </source>
</evidence>
<dbReference type="InterPro" id="IPR011989">
    <property type="entry name" value="ARM-like"/>
</dbReference>
<dbReference type="InterPro" id="IPR045110">
    <property type="entry name" value="XMAP215"/>
</dbReference>
<evidence type="ECO:0000256" key="7">
    <source>
        <dbReference type="ARBA" id="ARBA00023306"/>
    </source>
</evidence>
<sequence>MAEEDTEYLKLPAEDRCVHKLWKARVSGYEECVKNFSRWDNDDPNWRKFAPIVKKFVTDTNAIAQEKGLDATLVFVQNSDLAGKQVGDIMDGLVAKCIGAPKTKTKDLAKQICLMLCEIEVHERVIEELIKGLSHKNPKVISGCENTMTECLKLYGAKVIKVSPLLKATMPLLDHRDKTVREEGKLLIIESYRWVGGIMKQQLTGLKPVQLTELEAEFEKVAEAGKAKPERYLRSQMPVAGGSGADEGGEEVDGEDGGAGGTQEEEEDEDPYNLMDPVEILSQLPKNFYELVEEKKWQLRKEALDALLPLTKNPKIAPGDFNDLVRVLKKFIGKDSNVMLVALAAQCFAGLAKGLRSNFKNHALSSLSILLEKFKEKKINVVSALVEAVDAVFLVLDVEAIQEDCLAALKHKTPTVNTETAKYLARCFSKCPPQLVTNKKALKGYVSSLTERLSHPDGNVRDAASEALGVLVKFLGEPQMMRLMPDLDSIKLNKIKEYAEKAELSGKPAAALAAAQAPPKSGGKCATVAKPKAKVVKPASETAPAKATAPASAPPRAAVAAKAVAAEKKTSAKAVARPATAKTSVASRKKGEEIDLSPPYMASNLKNVRFKEEAKLKVLKWNFATPRQEFVDQLKDQMTTASFNQTLFTQLFHNDFKQHLKAIETLTKALELDVEALKGNLDLILKWVTLRFFETNPSVLLKGLEYLNKVFALLSETSYNLHDIEAVSFIPYLINKVGDPKDQVRSSIRNIFKILCHVYPASKMSPYLMDGLKSKNAKQRAECLDELGNLIQSYGSSILQPTAGACVKEIAKQIAERDNSVRSAALNCITEVYFQDGERMYKALGNLPEKDMAMLEERIKRTSKSRPPPKQGQPGVATVVPPPPQATKSDPPSRAGSANPPNANPNSKLEKPGITSRLIRPQTAGGALTNGSATFTRQQAAAGLSAMGAPPSVRNNGSPLRSRPISGAFTLDLDKIESAVNKMDDGNVKGLVEHNLDDIFNHDPVTLPTRRQFPSSPSNGSGLQQLGYSRTAPTNSQPSLADMPEAYEMLDVVLAQIFNQDTEVCIGALVQLDELIKDSEKVELLGKRMDQLLVSCYMQYRYVLLTKMRTDNFDPKDVMRIFQYLTMVLMSLYHHQHLTKTASTGALHDLLHIIIGLLLEPQVQELPQGSQLIRALNVLTVKIIDRSDHTNVMIAFCKLLKDSVGNSSMSTKYVDLVMKCLWKAVRAMNNWIDDMNLDLILAELHDFLKAHPSSYWKQQSSDTPIRTVKTIIHSMVKLRGDEILDHLTRIPDPDNSELVPYLKKLLHNGVGKENAAMADNGALNEANLQKKKPPRFSRSDHEALAEIFKKIGHKEHTKQGLQELYNFKQQNPQADLEPFLAKSSQYFRDYIERGLKNIEIELTQTGGVRNGSGSGSTSSIPTSSRFGSILSDATKENTQPTPAHSQYLERLRKLREQGGLEGKGGGSTSTMNAYRISSTSSISTTIASSSSSSTMMSSEKNVNTDMMGDQQENNRVQQQQQQPPPPNVEDIRKRLERIKQSAF</sequence>
<proteinExistence type="inferred from homology"/>
<keyword evidence="5" id="KW-0498">Mitosis</keyword>
<dbReference type="InterPro" id="IPR016024">
    <property type="entry name" value="ARM-type_fold"/>
</dbReference>
<comment type="subcellular location">
    <subcellularLocation>
        <location evidence="1">Cytoplasm</location>
        <location evidence="1">Cytoskeleton</location>
        <location evidence="1">Microtubule organizing center</location>
        <location evidence="1">Centrosome</location>
    </subcellularLocation>
</comment>
<dbReference type="OrthoDB" id="205662at2759"/>
<dbReference type="GO" id="GO:0005874">
    <property type="term" value="C:microtubule"/>
    <property type="evidence" value="ECO:0007669"/>
    <property type="project" value="UniProtKB-ARBA"/>
</dbReference>
<name>A0A553NTW3_TIGCA</name>
<feature type="compositionally biased region" description="Low complexity" evidence="10">
    <location>
        <begin position="1479"/>
        <end position="1498"/>
    </location>
</feature>